<feature type="domain" description="TauD/TfdA-like" evidence="5">
    <location>
        <begin position="21"/>
        <end position="284"/>
    </location>
</feature>
<dbReference type="SUPFAM" id="SSF51197">
    <property type="entry name" value="Clavaminate synthase-like"/>
    <property type="match status" value="1"/>
</dbReference>
<dbReference type="KEGG" id="mprn:Q3V37_27090"/>
<evidence type="ECO:0000256" key="4">
    <source>
        <dbReference type="ARBA" id="ARBA00023194"/>
    </source>
</evidence>
<protein>
    <submittedName>
        <fullName evidence="6">TauD/TfdA family dioxygenase</fullName>
        <ecNumber evidence="6">1.14.11.-</ecNumber>
    </submittedName>
</protein>
<dbReference type="GO" id="GO:0051213">
    <property type="term" value="F:dioxygenase activity"/>
    <property type="evidence" value="ECO:0007669"/>
    <property type="project" value="UniProtKB-KW"/>
</dbReference>
<comment type="cofactor">
    <cofactor evidence="1">
        <name>Fe(2+)</name>
        <dbReference type="ChEBI" id="CHEBI:29033"/>
    </cofactor>
</comment>
<gene>
    <name evidence="6" type="ORF">Q3V37_27090</name>
</gene>
<dbReference type="Pfam" id="PF02668">
    <property type="entry name" value="TauD"/>
    <property type="match status" value="1"/>
</dbReference>
<reference evidence="6 7" key="1">
    <citation type="submission" date="2023-07" db="EMBL/GenBank/DDBJ databases">
        <title>Micromonospora profundi TRM 95458 converts glycerol to a new osmotic compound.</title>
        <authorList>
            <person name="Lu D."/>
        </authorList>
    </citation>
    <scope>NUCLEOTIDE SEQUENCE [LARGE SCALE GENOMIC DNA]</scope>
    <source>
        <strain evidence="6 7">TRM95458</strain>
    </source>
</reference>
<dbReference type="InterPro" id="IPR042098">
    <property type="entry name" value="TauD-like_sf"/>
</dbReference>
<keyword evidence="6" id="KW-0223">Dioxygenase</keyword>
<organism evidence="6 7">
    <name type="scientific">Micromonospora profundi</name>
    <dbReference type="NCBI Taxonomy" id="1420889"/>
    <lineage>
        <taxon>Bacteria</taxon>
        <taxon>Bacillati</taxon>
        <taxon>Actinomycetota</taxon>
        <taxon>Actinomycetes</taxon>
        <taxon>Micromonosporales</taxon>
        <taxon>Micromonosporaceae</taxon>
        <taxon>Micromonospora</taxon>
    </lineage>
</organism>
<evidence type="ECO:0000256" key="2">
    <source>
        <dbReference type="ARBA" id="ARBA00023002"/>
    </source>
</evidence>
<dbReference type="EMBL" id="CP130472">
    <property type="protein sequence ID" value="WLS44995.1"/>
    <property type="molecule type" value="Genomic_DNA"/>
</dbReference>
<evidence type="ECO:0000256" key="3">
    <source>
        <dbReference type="ARBA" id="ARBA00023004"/>
    </source>
</evidence>
<proteinExistence type="predicted"/>
<keyword evidence="3" id="KW-0408">Iron</keyword>
<keyword evidence="7" id="KW-1185">Reference proteome</keyword>
<dbReference type="InterPro" id="IPR050411">
    <property type="entry name" value="AlphaKG_dependent_hydroxylases"/>
</dbReference>
<evidence type="ECO:0000313" key="6">
    <source>
        <dbReference type="EMBL" id="WLS44995.1"/>
    </source>
</evidence>
<dbReference type="RefSeq" id="WP_306272090.1">
    <property type="nucleotide sequence ID" value="NZ_CP130472.1"/>
</dbReference>
<name>A0AAJ6HUV0_9ACTN</name>
<dbReference type="GO" id="GO:0017000">
    <property type="term" value="P:antibiotic biosynthetic process"/>
    <property type="evidence" value="ECO:0007669"/>
    <property type="project" value="UniProtKB-KW"/>
</dbReference>
<dbReference type="Gene3D" id="3.60.130.10">
    <property type="entry name" value="Clavaminate synthase-like"/>
    <property type="match status" value="1"/>
</dbReference>
<keyword evidence="2 6" id="KW-0560">Oxidoreductase</keyword>
<evidence type="ECO:0000256" key="1">
    <source>
        <dbReference type="ARBA" id="ARBA00001954"/>
    </source>
</evidence>
<accession>A0AAJ6HUV0</accession>
<evidence type="ECO:0000313" key="7">
    <source>
        <dbReference type="Proteomes" id="UP001235874"/>
    </source>
</evidence>
<dbReference type="PANTHER" id="PTHR10696:SF56">
    <property type="entry name" value="TAUD_TFDA-LIKE DOMAIN-CONTAINING PROTEIN"/>
    <property type="match status" value="1"/>
</dbReference>
<dbReference type="AlphaFoldDB" id="A0AAJ6HUV0"/>
<sequence>MDTSPIPIVADAAPEAVLATVIADGAALIRGVPAPREAFQALGDAVMEPLRHENRISNERDLVPDDPTTTTVTCGTEGIPLHREASYLPGAPDLLTFHCVRPAAVGGATTLCDGVALLDALEPATRATLTGLDIVWETPLGPEHWPALTGTTDRAAAIRYVRGWAAHLPPWQTIDAGFDGDVLTIAFGTPCTPPTLFGGVPAFCNSLLITAPDADDYVEGQLRVRLAQGGPIPPDLLDEVRQVARRLTVAVPWQAGDTVVVDNTRYLHGRQAFDDPARNVLVRMGYLRPRWMPSANVGEANR</sequence>
<dbReference type="EC" id="1.14.11.-" evidence="6"/>
<keyword evidence="4" id="KW-0045">Antibiotic biosynthesis</keyword>
<dbReference type="PANTHER" id="PTHR10696">
    <property type="entry name" value="GAMMA-BUTYROBETAINE HYDROXYLASE-RELATED"/>
    <property type="match status" value="1"/>
</dbReference>
<dbReference type="InterPro" id="IPR003819">
    <property type="entry name" value="TauD/TfdA-like"/>
</dbReference>
<dbReference type="Proteomes" id="UP001235874">
    <property type="component" value="Chromosome"/>
</dbReference>
<evidence type="ECO:0000259" key="5">
    <source>
        <dbReference type="Pfam" id="PF02668"/>
    </source>
</evidence>